<dbReference type="Pfam" id="PF04818">
    <property type="entry name" value="CID"/>
    <property type="match status" value="1"/>
</dbReference>
<feature type="domain" description="CID" evidence="3">
    <location>
        <begin position="1"/>
        <end position="118"/>
    </location>
</feature>
<dbReference type="SMART" id="SM00582">
    <property type="entry name" value="RPR"/>
    <property type="match status" value="1"/>
</dbReference>
<evidence type="ECO:0000313" key="4">
    <source>
        <dbReference type="EMBL" id="TRY77288.1"/>
    </source>
</evidence>
<sequence>MTGFSESVLEKKLTEMNNTAPSIQQLSLWLMHHKKHFAKKLTFLYLANDVVQNTKKKFPEYTREFGSILKKVMEHLAVLNMDEKTVKAIGRLLSIWKDRIIFDPKVQVDLDRIWATKSLEMKAVPDPLTSPPSAKKSKLDSPHKIKKKIRVFVASDEDTSGANQSDENSHDRSSDVLKSLISPTISLEDGGSTPQPDADPPDPEVLIKALQDLENAASSDAVVREKIAALPSEVSEVSHLDELNSTDEGQSLLQRVEDATSLLKDYNVRLQQELEERKKVGKMISNFLAAQKDLESQAEERLEQYRDKLEKVNAVREDLKSHIQSLPDLTQLPDVTGGLAPLPSAGDLFTLK</sequence>
<dbReference type="Gene3D" id="6.10.250.2560">
    <property type="match status" value="1"/>
</dbReference>
<accession>A0A553PHX7</accession>
<dbReference type="PROSITE" id="PS51391">
    <property type="entry name" value="CID"/>
    <property type="match status" value="1"/>
</dbReference>
<keyword evidence="1" id="KW-0175">Coiled coil</keyword>
<gene>
    <name evidence="4" type="ORF">TCAL_00100</name>
</gene>
<dbReference type="STRING" id="6832.A0A553PHX7"/>
<name>A0A553PHX7_TIGCA</name>
<feature type="region of interest" description="Disordered" evidence="2">
    <location>
        <begin position="124"/>
        <end position="143"/>
    </location>
</feature>
<dbReference type="EMBL" id="VCGU01000004">
    <property type="protein sequence ID" value="TRY77288.1"/>
    <property type="molecule type" value="Genomic_DNA"/>
</dbReference>
<dbReference type="Gene3D" id="1.25.40.90">
    <property type="match status" value="1"/>
</dbReference>
<dbReference type="GO" id="GO:0000993">
    <property type="term" value="F:RNA polymerase II complex binding"/>
    <property type="evidence" value="ECO:0007669"/>
    <property type="project" value="TreeGrafter"/>
</dbReference>
<comment type="caution">
    <text evidence="4">The sequence shown here is derived from an EMBL/GenBank/DDBJ whole genome shotgun (WGS) entry which is preliminary data.</text>
</comment>
<keyword evidence="5" id="KW-1185">Reference proteome</keyword>
<dbReference type="Pfam" id="PF16566">
    <property type="entry name" value="CREPT"/>
    <property type="match status" value="1"/>
</dbReference>
<dbReference type="Proteomes" id="UP000318571">
    <property type="component" value="Chromosome 5"/>
</dbReference>
<proteinExistence type="predicted"/>
<evidence type="ECO:0000259" key="3">
    <source>
        <dbReference type="PROSITE" id="PS51391"/>
    </source>
</evidence>
<feature type="region of interest" description="Disordered" evidence="2">
    <location>
        <begin position="156"/>
        <end position="176"/>
    </location>
</feature>
<organism evidence="4 5">
    <name type="scientific">Tigriopus californicus</name>
    <name type="common">Marine copepod</name>
    <dbReference type="NCBI Taxonomy" id="6832"/>
    <lineage>
        <taxon>Eukaryota</taxon>
        <taxon>Metazoa</taxon>
        <taxon>Ecdysozoa</taxon>
        <taxon>Arthropoda</taxon>
        <taxon>Crustacea</taxon>
        <taxon>Multicrustacea</taxon>
        <taxon>Hexanauplia</taxon>
        <taxon>Copepoda</taxon>
        <taxon>Harpacticoida</taxon>
        <taxon>Harpacticidae</taxon>
        <taxon>Tigriopus</taxon>
    </lineage>
</organism>
<dbReference type="SUPFAM" id="SSF48464">
    <property type="entry name" value="ENTH/VHS domain"/>
    <property type="match status" value="1"/>
</dbReference>
<dbReference type="PANTHER" id="PTHR12460">
    <property type="entry name" value="CYCLIN-DEPENDENT KINASE INHIBITOR-RELATED PROTEIN"/>
    <property type="match status" value="1"/>
</dbReference>
<evidence type="ECO:0000313" key="5">
    <source>
        <dbReference type="Proteomes" id="UP000318571"/>
    </source>
</evidence>
<dbReference type="AlphaFoldDB" id="A0A553PHX7"/>
<dbReference type="GO" id="GO:0031124">
    <property type="term" value="P:mRNA 3'-end processing"/>
    <property type="evidence" value="ECO:0007669"/>
    <property type="project" value="TreeGrafter"/>
</dbReference>
<dbReference type="OMA" id="KTWQREL"/>
<dbReference type="InterPro" id="IPR006569">
    <property type="entry name" value="CID_dom"/>
</dbReference>
<feature type="coiled-coil region" evidence="1">
    <location>
        <begin position="256"/>
        <end position="322"/>
    </location>
</feature>
<reference evidence="4 5" key="1">
    <citation type="journal article" date="2018" name="Nat. Ecol. Evol.">
        <title>Genomic signatures of mitonuclear coevolution across populations of Tigriopus californicus.</title>
        <authorList>
            <person name="Barreto F.S."/>
            <person name="Watson E.T."/>
            <person name="Lima T.G."/>
            <person name="Willett C.S."/>
            <person name="Edmands S."/>
            <person name="Li W."/>
            <person name="Burton R.S."/>
        </authorList>
    </citation>
    <scope>NUCLEOTIDE SEQUENCE [LARGE SCALE GENOMIC DNA]</scope>
    <source>
        <strain evidence="4 5">San Diego</strain>
    </source>
</reference>
<dbReference type="InterPro" id="IPR008942">
    <property type="entry name" value="ENTH_VHS"/>
</dbReference>
<dbReference type="InterPro" id="IPR032337">
    <property type="entry name" value="RPRD1A/B_C"/>
</dbReference>
<evidence type="ECO:0000256" key="2">
    <source>
        <dbReference type="SAM" id="MobiDB-lite"/>
    </source>
</evidence>
<evidence type="ECO:0000256" key="1">
    <source>
        <dbReference type="SAM" id="Coils"/>
    </source>
</evidence>
<protein>
    <recommendedName>
        <fullName evidence="3">CID domain-containing protein</fullName>
    </recommendedName>
</protein>
<dbReference type="PANTHER" id="PTHR12460:SF0">
    <property type="entry name" value="CID DOMAIN-CONTAINING PROTEIN-RELATED"/>
    <property type="match status" value="1"/>
</dbReference>